<evidence type="ECO:0000256" key="13">
    <source>
        <dbReference type="ARBA" id="ARBA00023317"/>
    </source>
</evidence>
<dbReference type="SUPFAM" id="SSF50800">
    <property type="entry name" value="PK beta-barrel domain-like"/>
    <property type="match status" value="1"/>
</dbReference>
<keyword evidence="13" id="KW-0670">Pyruvate</keyword>
<proteinExistence type="inferred from homology"/>
<protein>
    <recommendedName>
        <fullName evidence="5">Pyruvate kinase</fullName>
        <ecNumber evidence="4">2.7.1.40</ecNumber>
    </recommendedName>
</protein>
<dbReference type="GO" id="GO:0004743">
    <property type="term" value="F:pyruvate kinase activity"/>
    <property type="evidence" value="ECO:0007669"/>
    <property type="project" value="UniProtKB-EC"/>
</dbReference>
<dbReference type="RefSeq" id="WP_069642921.1">
    <property type="nucleotide sequence ID" value="NZ_MIJE01000011.1"/>
</dbReference>
<comment type="similarity">
    <text evidence="3">Belongs to the pyruvate kinase family.</text>
</comment>
<evidence type="ECO:0000256" key="4">
    <source>
        <dbReference type="ARBA" id="ARBA00012142"/>
    </source>
</evidence>
<dbReference type="OrthoDB" id="9812123at2"/>
<dbReference type="SUPFAM" id="SSF51621">
    <property type="entry name" value="Phosphoenolpyruvate/pyruvate domain"/>
    <property type="match status" value="1"/>
</dbReference>
<dbReference type="GO" id="GO:0016301">
    <property type="term" value="F:kinase activity"/>
    <property type="evidence" value="ECO:0007669"/>
    <property type="project" value="UniProtKB-KW"/>
</dbReference>
<dbReference type="UniPathway" id="UPA00109">
    <property type="reaction ID" value="UER00188"/>
</dbReference>
<evidence type="ECO:0000256" key="3">
    <source>
        <dbReference type="ARBA" id="ARBA00008663"/>
    </source>
</evidence>
<dbReference type="InterPro" id="IPR018209">
    <property type="entry name" value="Pyrv_Knase_AS"/>
</dbReference>
<evidence type="ECO:0000256" key="1">
    <source>
        <dbReference type="ARBA" id="ARBA00001958"/>
    </source>
</evidence>
<keyword evidence="7" id="KW-0479">Metal-binding</keyword>
<evidence type="ECO:0000259" key="14">
    <source>
        <dbReference type="Pfam" id="PF00224"/>
    </source>
</evidence>
<dbReference type="EMBL" id="MIJE01000011">
    <property type="protein sequence ID" value="OEF97523.1"/>
    <property type="molecule type" value="Genomic_DNA"/>
</dbReference>
<dbReference type="STRING" id="766136.BHF68_04775"/>
<evidence type="ECO:0000256" key="8">
    <source>
        <dbReference type="ARBA" id="ARBA00022741"/>
    </source>
</evidence>
<keyword evidence="8" id="KW-0547">Nucleotide-binding</keyword>
<organism evidence="15 16">
    <name type="scientific">Desulfuribacillus alkaliarsenatis</name>
    <dbReference type="NCBI Taxonomy" id="766136"/>
    <lineage>
        <taxon>Bacteria</taxon>
        <taxon>Bacillati</taxon>
        <taxon>Bacillota</taxon>
        <taxon>Desulfuribacillia</taxon>
        <taxon>Desulfuribacillales</taxon>
        <taxon>Desulfuribacillaceae</taxon>
        <taxon>Desulfuribacillus</taxon>
    </lineage>
</organism>
<dbReference type="GO" id="GO:0005524">
    <property type="term" value="F:ATP binding"/>
    <property type="evidence" value="ECO:0007669"/>
    <property type="project" value="UniProtKB-KW"/>
</dbReference>
<keyword evidence="12" id="KW-0324">Glycolysis</keyword>
<reference evidence="15 16" key="1">
    <citation type="submission" date="2016-09" db="EMBL/GenBank/DDBJ databases">
        <title>Draft genome sequence for the type strain of Desulfuribacillus alkaliarsenatis AHT28, an obligately anaerobic, sulfidogenic bacterium isolated from Russian soda lake sediments.</title>
        <authorList>
            <person name="Abin C.A."/>
            <person name="Hollibaugh J.T."/>
        </authorList>
    </citation>
    <scope>NUCLEOTIDE SEQUENCE [LARGE SCALE GENOMIC DNA]</scope>
    <source>
        <strain evidence="15 16">AHT28</strain>
    </source>
</reference>
<dbReference type="GO" id="GO:0000287">
    <property type="term" value="F:magnesium ion binding"/>
    <property type="evidence" value="ECO:0007669"/>
    <property type="project" value="InterPro"/>
</dbReference>
<dbReference type="PANTHER" id="PTHR11817">
    <property type="entry name" value="PYRUVATE KINASE"/>
    <property type="match status" value="1"/>
</dbReference>
<evidence type="ECO:0000256" key="7">
    <source>
        <dbReference type="ARBA" id="ARBA00022723"/>
    </source>
</evidence>
<dbReference type="InterPro" id="IPR015793">
    <property type="entry name" value="Pyrv_Knase_brl"/>
</dbReference>
<keyword evidence="16" id="KW-1185">Reference proteome</keyword>
<dbReference type="Pfam" id="PF00224">
    <property type="entry name" value="PK"/>
    <property type="match status" value="1"/>
</dbReference>
<keyword evidence="11" id="KW-0460">Magnesium</keyword>
<sequence length="613" mass="67966">MDIGKDLLALHDAIVSKATELAKNHSITVTDSQKQLSRDNLLCYAILRGFDIHQLQLQLEQHGLNSLSNIEGHVLHSIQQVASHLVNDSFDTQTLPILTKAQAQKLTEQRAINTLGKPHKGRQTRIMVTLDSSYLEQDGMLEGLLLNGMDIARINCAHHNREQWTRLIEGLRIAEGKLAASNRGVGKKCKIVMDIGGPKLRTGSIEQISRPLKLTVKNGGLREGFIDIEAQYTEEVTVEFNISEVKTGSSQGSFIIAAREASNFNQLKPGDCLEFSDARGKKRKFYVIENINKHRIKVQLQQTAVVTEGLTLKKQTDIACKTGPMRPRPAKLQCSAGDILLLYRDPERQGHLARESQHLGIACIAAGALDNMKVGERVYIDDGKISAVIEEVHSDYLKLFIVSPTTRTAKIGEHKGLNFPDGSIDMPALTQIDRNDLEFIVKNADAINYSFVQTPADIYDLKYALKELNAEHIGVIAKIETKEAVYNLTKILLAGLEVPNFAVMIARGDLAVEVGIEALPFVQEDILDLCDAAHTPVILATQYLENLAKKGVPARGEAIDAAIAQRAECVMLNKGKHVANAVETLSYILCSQQLRYHKKHQIYKRFTMQHGIF</sequence>
<dbReference type="AlphaFoldDB" id="A0A1E5G394"/>
<comment type="cofactor">
    <cofactor evidence="1">
        <name>K(+)</name>
        <dbReference type="ChEBI" id="CHEBI:29103"/>
    </cofactor>
</comment>
<evidence type="ECO:0000256" key="12">
    <source>
        <dbReference type="ARBA" id="ARBA00023152"/>
    </source>
</evidence>
<feature type="domain" description="Pyruvate kinase barrel" evidence="14">
    <location>
        <begin position="321"/>
        <end position="573"/>
    </location>
</feature>
<evidence type="ECO:0000256" key="11">
    <source>
        <dbReference type="ARBA" id="ARBA00022842"/>
    </source>
</evidence>
<evidence type="ECO:0000256" key="6">
    <source>
        <dbReference type="ARBA" id="ARBA00022679"/>
    </source>
</evidence>
<dbReference type="GO" id="GO:0030955">
    <property type="term" value="F:potassium ion binding"/>
    <property type="evidence" value="ECO:0007669"/>
    <property type="project" value="InterPro"/>
</dbReference>
<comment type="caution">
    <text evidence="15">The sequence shown here is derived from an EMBL/GenBank/DDBJ whole genome shotgun (WGS) entry which is preliminary data.</text>
</comment>
<evidence type="ECO:0000256" key="9">
    <source>
        <dbReference type="ARBA" id="ARBA00022777"/>
    </source>
</evidence>
<dbReference type="Gene3D" id="2.40.33.10">
    <property type="entry name" value="PK beta-barrel domain-like"/>
    <property type="match status" value="1"/>
</dbReference>
<name>A0A1E5G394_9FIRM</name>
<evidence type="ECO:0000256" key="2">
    <source>
        <dbReference type="ARBA" id="ARBA00004997"/>
    </source>
</evidence>
<gene>
    <name evidence="15" type="ORF">BHF68_04775</name>
</gene>
<dbReference type="EC" id="2.7.1.40" evidence="4"/>
<accession>A0A1E5G394</accession>
<evidence type="ECO:0000313" key="15">
    <source>
        <dbReference type="EMBL" id="OEF97523.1"/>
    </source>
</evidence>
<dbReference type="Proteomes" id="UP000094296">
    <property type="component" value="Unassembled WGS sequence"/>
</dbReference>
<evidence type="ECO:0000313" key="16">
    <source>
        <dbReference type="Proteomes" id="UP000094296"/>
    </source>
</evidence>
<keyword evidence="10" id="KW-0067">ATP-binding</keyword>
<evidence type="ECO:0000256" key="5">
    <source>
        <dbReference type="ARBA" id="ARBA00018587"/>
    </source>
</evidence>
<keyword evidence="9" id="KW-0418">Kinase</keyword>
<dbReference type="Gene3D" id="3.20.20.60">
    <property type="entry name" value="Phosphoenolpyruvate-binding domains"/>
    <property type="match status" value="2"/>
</dbReference>
<comment type="pathway">
    <text evidence="2">Carbohydrate degradation; glycolysis; pyruvate from D-glyceraldehyde 3-phosphate: step 5/5.</text>
</comment>
<keyword evidence="6" id="KW-0808">Transferase</keyword>
<dbReference type="InterPro" id="IPR015806">
    <property type="entry name" value="Pyrv_Knase_insert_dom_sf"/>
</dbReference>
<dbReference type="InterPro" id="IPR040442">
    <property type="entry name" value="Pyrv_kinase-like_dom_sf"/>
</dbReference>
<dbReference type="InterPro" id="IPR001697">
    <property type="entry name" value="Pyr_Knase"/>
</dbReference>
<evidence type="ECO:0000256" key="10">
    <source>
        <dbReference type="ARBA" id="ARBA00022840"/>
    </source>
</evidence>
<dbReference type="InterPro" id="IPR015813">
    <property type="entry name" value="Pyrv/PenolPyrv_kinase-like_dom"/>
</dbReference>
<dbReference type="PROSITE" id="PS00110">
    <property type="entry name" value="PYRUVATE_KINASE"/>
    <property type="match status" value="1"/>
</dbReference>
<dbReference type="InterPro" id="IPR011037">
    <property type="entry name" value="Pyrv_Knase-like_insert_dom_sf"/>
</dbReference>